<feature type="transmembrane region" description="Helical" evidence="13">
    <location>
        <begin position="221"/>
        <end position="245"/>
    </location>
</feature>
<evidence type="ECO:0000256" key="5">
    <source>
        <dbReference type="ARBA" id="ARBA00022617"/>
    </source>
</evidence>
<keyword evidence="9 13" id="KW-1133">Transmembrane helix</keyword>
<dbReference type="Pfam" id="PF01654">
    <property type="entry name" value="Cyt_bd_oxida_I"/>
    <property type="match status" value="1"/>
</dbReference>
<keyword evidence="4" id="KW-1003">Cell membrane</keyword>
<accession>A0A450UNU5</accession>
<keyword evidence="6 13" id="KW-0812">Transmembrane</keyword>
<keyword evidence="3" id="KW-0813">Transport</keyword>
<evidence type="ECO:0000256" key="2">
    <source>
        <dbReference type="ARBA" id="ARBA00009819"/>
    </source>
</evidence>
<evidence type="ECO:0000256" key="8">
    <source>
        <dbReference type="ARBA" id="ARBA00022982"/>
    </source>
</evidence>
<feature type="transmembrane region" description="Helical" evidence="13">
    <location>
        <begin position="356"/>
        <end position="380"/>
    </location>
</feature>
<feature type="transmembrane region" description="Helical" evidence="13">
    <location>
        <begin position="21"/>
        <end position="45"/>
    </location>
</feature>
<keyword evidence="10" id="KW-0408">Iron</keyword>
<evidence type="ECO:0000256" key="11">
    <source>
        <dbReference type="ARBA" id="ARBA00023136"/>
    </source>
</evidence>
<feature type="transmembrane region" description="Helical" evidence="13">
    <location>
        <begin position="314"/>
        <end position="336"/>
    </location>
</feature>
<evidence type="ECO:0000256" key="4">
    <source>
        <dbReference type="ARBA" id="ARBA00022475"/>
    </source>
</evidence>
<evidence type="ECO:0000313" key="14">
    <source>
        <dbReference type="EMBL" id="VFJ94195.1"/>
    </source>
</evidence>
<dbReference type="AlphaFoldDB" id="A0A450UNU5"/>
<feature type="region of interest" description="Disordered" evidence="12">
    <location>
        <begin position="55"/>
        <end position="83"/>
    </location>
</feature>
<feature type="transmembrane region" description="Helical" evidence="13">
    <location>
        <begin position="593"/>
        <end position="622"/>
    </location>
</feature>
<keyword evidence="7" id="KW-0479">Metal-binding</keyword>
<organism evidence="14">
    <name type="scientific">Candidatus Kentrum sp. LFY</name>
    <dbReference type="NCBI Taxonomy" id="2126342"/>
    <lineage>
        <taxon>Bacteria</taxon>
        <taxon>Pseudomonadati</taxon>
        <taxon>Pseudomonadota</taxon>
        <taxon>Gammaproteobacteria</taxon>
        <taxon>Candidatus Kentrum</taxon>
    </lineage>
</organism>
<reference evidence="14" key="1">
    <citation type="submission" date="2019-02" db="EMBL/GenBank/DDBJ databases">
        <authorList>
            <person name="Gruber-Vodicka R. H."/>
            <person name="Seah K. B. B."/>
        </authorList>
    </citation>
    <scope>NUCLEOTIDE SEQUENCE</scope>
    <source>
        <strain evidence="14">BECK_M6</strain>
    </source>
</reference>
<proteinExistence type="inferred from homology"/>
<dbReference type="GO" id="GO:0046872">
    <property type="term" value="F:metal ion binding"/>
    <property type="evidence" value="ECO:0007669"/>
    <property type="project" value="UniProtKB-KW"/>
</dbReference>
<feature type="transmembrane region" description="Helical" evidence="13">
    <location>
        <begin position="190"/>
        <end position="209"/>
    </location>
</feature>
<sequence length="638" mass="70953">MKPKKRILHTQLPTTLPWWRQAIFLGVSLLVAWFATGVLTGTHLFEPFPSAMASEATPNTPAPGIGPATESTTEGNDGATSEPAFIAPRPKRADYPDIGVSSRSVVWILAQMHLYFAAFVLAVPLFVLVIEWIGVHTRDDRYDDMAHEFMKISMTAYSITALFGGTLAFALFLLYPHFMGYMMRVFDTQVLVYAALFFAESAFLYIYYYSWYRLRYGNAKWVHLTLGLGLNVVGTTLLVVANAWATFMMAPSGVDEMGAVTGDIWEIIRGPLWNPVNLHRFIANIAFGGAVVGAYAAYKFLSSSTPQEKAHYDWMGYTANFIAILSFLPLPFAGYWLMAEVYSYSQQMGITAMGGILAWLFVVQAVLIGTILLAGNYYLWSGMSRTDGAGRYTWLVKYIAVVLVACFLVWVTPHTLILSAAEMKQLGGSHHQLLGPLGIMPAKNIAVNLMLIFTFLSFQIYRRAGKVATVPWEREGNALMVAIYVVAIVNVIFAGVYFGYFTNTVYKVGSSVMQVVSTLIVIVSGVVIDSLMFKGARTLPSQWGRISDRAQYALFALPIAFTWLMALMGYVRSSVRTHWHVYTIMPDNSPDNYIPAIGYAGNMMTIVTVLFVLLVLFVFWIASLSESRRIPAEEGEVR</sequence>
<evidence type="ECO:0000256" key="7">
    <source>
        <dbReference type="ARBA" id="ARBA00022723"/>
    </source>
</evidence>
<feature type="transmembrane region" description="Helical" evidence="13">
    <location>
        <begin position="156"/>
        <end position="178"/>
    </location>
</feature>
<dbReference type="GO" id="GO:0019646">
    <property type="term" value="P:aerobic electron transport chain"/>
    <property type="evidence" value="ECO:0007669"/>
    <property type="project" value="InterPro"/>
</dbReference>
<keyword evidence="8" id="KW-0249">Electron transport</keyword>
<comment type="similarity">
    <text evidence="2">Belongs to the cytochrome ubiquinol oxidase subunit 1 family.</text>
</comment>
<evidence type="ECO:0000256" key="6">
    <source>
        <dbReference type="ARBA" id="ARBA00022692"/>
    </source>
</evidence>
<feature type="transmembrane region" description="Helical" evidence="13">
    <location>
        <begin position="512"/>
        <end position="531"/>
    </location>
</feature>
<dbReference type="GO" id="GO:0009055">
    <property type="term" value="F:electron transfer activity"/>
    <property type="evidence" value="ECO:0007669"/>
    <property type="project" value="InterPro"/>
</dbReference>
<feature type="transmembrane region" description="Helical" evidence="13">
    <location>
        <begin position="552"/>
        <end position="573"/>
    </location>
</feature>
<dbReference type="EMBL" id="CAADFH010000038">
    <property type="protein sequence ID" value="VFJ94195.1"/>
    <property type="molecule type" value="Genomic_DNA"/>
</dbReference>
<dbReference type="PANTHER" id="PTHR30365">
    <property type="entry name" value="CYTOCHROME D UBIQUINOL OXIDASE"/>
    <property type="match status" value="1"/>
</dbReference>
<dbReference type="GO" id="GO:0005886">
    <property type="term" value="C:plasma membrane"/>
    <property type="evidence" value="ECO:0007669"/>
    <property type="project" value="UniProtKB-SubCell"/>
</dbReference>
<dbReference type="InterPro" id="IPR002585">
    <property type="entry name" value="Cyt-d_ubiquinol_oxidase_su_1"/>
</dbReference>
<feature type="transmembrane region" description="Helical" evidence="13">
    <location>
        <begin position="433"/>
        <end position="458"/>
    </location>
</feature>
<keyword evidence="5" id="KW-0349">Heme</keyword>
<dbReference type="GO" id="GO:0020037">
    <property type="term" value="F:heme binding"/>
    <property type="evidence" value="ECO:0007669"/>
    <property type="project" value="TreeGrafter"/>
</dbReference>
<feature type="transmembrane region" description="Helical" evidence="13">
    <location>
        <begin position="479"/>
        <end position="500"/>
    </location>
</feature>
<protein>
    <submittedName>
        <fullName evidence="14">Cytochrome bd terminal oxidase subunit I</fullName>
    </submittedName>
</protein>
<comment type="subcellular location">
    <subcellularLocation>
        <location evidence="1">Cell membrane</location>
        <topology evidence="1">Multi-pass membrane protein</topology>
    </subcellularLocation>
</comment>
<dbReference type="GO" id="GO:0016682">
    <property type="term" value="F:oxidoreductase activity, acting on diphenols and related substances as donors, oxygen as acceptor"/>
    <property type="evidence" value="ECO:0007669"/>
    <property type="project" value="TreeGrafter"/>
</dbReference>
<evidence type="ECO:0000256" key="10">
    <source>
        <dbReference type="ARBA" id="ARBA00023004"/>
    </source>
</evidence>
<evidence type="ECO:0000256" key="1">
    <source>
        <dbReference type="ARBA" id="ARBA00004651"/>
    </source>
</evidence>
<name>A0A450UNU5_9GAMM</name>
<evidence type="ECO:0000256" key="13">
    <source>
        <dbReference type="SAM" id="Phobius"/>
    </source>
</evidence>
<evidence type="ECO:0000256" key="3">
    <source>
        <dbReference type="ARBA" id="ARBA00022448"/>
    </source>
</evidence>
<dbReference type="PANTHER" id="PTHR30365:SF14">
    <property type="entry name" value="CYTOCHROME BD MENAQUINOL OXIDASE SUBUNIT I-RELATED"/>
    <property type="match status" value="1"/>
</dbReference>
<feature type="transmembrane region" description="Helical" evidence="13">
    <location>
        <begin position="392"/>
        <end position="413"/>
    </location>
</feature>
<evidence type="ECO:0000256" key="9">
    <source>
        <dbReference type="ARBA" id="ARBA00022989"/>
    </source>
</evidence>
<feature type="transmembrane region" description="Helical" evidence="13">
    <location>
        <begin position="114"/>
        <end position="135"/>
    </location>
</feature>
<keyword evidence="11 13" id="KW-0472">Membrane</keyword>
<feature type="transmembrane region" description="Helical" evidence="13">
    <location>
        <begin position="281"/>
        <end position="302"/>
    </location>
</feature>
<dbReference type="GO" id="GO:0070069">
    <property type="term" value="C:cytochrome complex"/>
    <property type="evidence" value="ECO:0007669"/>
    <property type="project" value="InterPro"/>
</dbReference>
<gene>
    <name evidence="14" type="ORF">BECKLFY1418A_GA0070994_10385</name>
</gene>
<feature type="compositionally biased region" description="Polar residues" evidence="12">
    <location>
        <begin position="69"/>
        <end position="79"/>
    </location>
</feature>
<evidence type="ECO:0000256" key="12">
    <source>
        <dbReference type="SAM" id="MobiDB-lite"/>
    </source>
</evidence>